<name>A0A410MGS8_9BACI</name>
<reference evidence="2 3" key="1">
    <citation type="submission" date="2018-01" db="EMBL/GenBank/DDBJ databases">
        <title>The whole genome sequencing and assembly of Halobacillus litoralis ERB031 strain.</title>
        <authorList>
            <person name="Lee S.-J."/>
            <person name="Park M.-K."/>
            <person name="Kim J.-Y."/>
            <person name="Lee Y.-J."/>
            <person name="Yi H."/>
            <person name="Bahn Y.-S."/>
            <person name="Kim J.F."/>
            <person name="Lee D.-W."/>
        </authorList>
    </citation>
    <scope>NUCLEOTIDE SEQUENCE [LARGE SCALE GENOMIC DNA]</scope>
    <source>
        <strain evidence="2 3">ERB 031</strain>
    </source>
</reference>
<evidence type="ECO:0000313" key="2">
    <source>
        <dbReference type="EMBL" id="QAS53888.1"/>
    </source>
</evidence>
<dbReference type="KEGG" id="hli:HLI_17575"/>
<evidence type="ECO:0000313" key="3">
    <source>
        <dbReference type="Proteomes" id="UP000287756"/>
    </source>
</evidence>
<gene>
    <name evidence="2" type="ORF">HLI_17575</name>
</gene>
<protein>
    <submittedName>
        <fullName evidence="2">Uncharacterized protein</fullName>
    </submittedName>
</protein>
<evidence type="ECO:0000256" key="1">
    <source>
        <dbReference type="SAM" id="Phobius"/>
    </source>
</evidence>
<feature type="transmembrane region" description="Helical" evidence="1">
    <location>
        <begin position="12"/>
        <end position="30"/>
    </location>
</feature>
<feature type="transmembrane region" description="Helical" evidence="1">
    <location>
        <begin position="71"/>
        <end position="88"/>
    </location>
</feature>
<feature type="transmembrane region" description="Helical" evidence="1">
    <location>
        <begin position="42"/>
        <end position="59"/>
    </location>
</feature>
<keyword evidence="1" id="KW-0472">Membrane</keyword>
<keyword evidence="1" id="KW-0812">Transmembrane</keyword>
<organism evidence="2 3">
    <name type="scientific">Halobacillus litoralis</name>
    <dbReference type="NCBI Taxonomy" id="45668"/>
    <lineage>
        <taxon>Bacteria</taxon>
        <taxon>Bacillati</taxon>
        <taxon>Bacillota</taxon>
        <taxon>Bacilli</taxon>
        <taxon>Bacillales</taxon>
        <taxon>Bacillaceae</taxon>
        <taxon>Halobacillus</taxon>
    </lineage>
</organism>
<accession>A0A410MGS8</accession>
<keyword evidence="1" id="KW-1133">Transmembrane helix</keyword>
<proteinExistence type="predicted"/>
<dbReference type="Proteomes" id="UP000287756">
    <property type="component" value="Chromosome"/>
</dbReference>
<dbReference type="EMBL" id="CP026118">
    <property type="protein sequence ID" value="QAS53888.1"/>
    <property type="molecule type" value="Genomic_DNA"/>
</dbReference>
<dbReference type="AlphaFoldDB" id="A0A410MGS8"/>
<sequence>MAQLERKRNTYLNWKYAMMLFLIPIAFYLVSLRESITPLQHILYVGIIIWLALVGIMGVTNHFQRLKVYGYLYLISSLLFAYMGLVFIW</sequence>